<proteinExistence type="predicted"/>
<dbReference type="Proteomes" id="UP000516320">
    <property type="component" value="Chromosome"/>
</dbReference>
<gene>
    <name evidence="2" type="ORF">GP475_05575</name>
</gene>
<dbReference type="KEGG" id="cpoy:GP475_05575"/>
<evidence type="ECO:0000313" key="3">
    <source>
        <dbReference type="Proteomes" id="UP000516320"/>
    </source>
</evidence>
<feature type="region of interest" description="Disordered" evidence="1">
    <location>
        <begin position="29"/>
        <end position="49"/>
    </location>
</feature>
<keyword evidence="3" id="KW-1185">Reference proteome</keyword>
<reference evidence="2 3" key="1">
    <citation type="submission" date="2019-12" db="EMBL/GenBank/DDBJ databases">
        <title>Corynebacterium sp. nov., isolated from feces of the Anser Albifrons in China.</title>
        <authorList>
            <person name="Liu Q."/>
        </authorList>
    </citation>
    <scope>NUCLEOTIDE SEQUENCE [LARGE SCALE GENOMIC DNA]</scope>
    <source>
        <strain evidence="2 3">4H37-19</strain>
    </source>
</reference>
<accession>A0A7H0SS95</accession>
<sequence length="71" mass="8196">MAVPKPRDPRQSVITPERVEERFREVLRADNREAESLQDQDEDAGDAAHQQRLYEQLSQAHEVLIAALQED</sequence>
<evidence type="ECO:0000256" key="1">
    <source>
        <dbReference type="SAM" id="MobiDB-lite"/>
    </source>
</evidence>
<protein>
    <submittedName>
        <fullName evidence="2">Uncharacterized protein</fullName>
    </submittedName>
</protein>
<dbReference type="EMBL" id="CP046884">
    <property type="protein sequence ID" value="QNQ91420.1"/>
    <property type="molecule type" value="Genomic_DNA"/>
</dbReference>
<feature type="compositionally biased region" description="Acidic residues" evidence="1">
    <location>
        <begin position="36"/>
        <end position="45"/>
    </location>
</feature>
<name>A0A7H0SS95_9CORY</name>
<evidence type="ECO:0000313" key="2">
    <source>
        <dbReference type="EMBL" id="QNQ91420.1"/>
    </source>
</evidence>
<dbReference type="AlphaFoldDB" id="A0A7H0SS95"/>
<organism evidence="2 3">
    <name type="scientific">Corynebacterium poyangense</name>
    <dbReference type="NCBI Taxonomy" id="2684405"/>
    <lineage>
        <taxon>Bacteria</taxon>
        <taxon>Bacillati</taxon>
        <taxon>Actinomycetota</taxon>
        <taxon>Actinomycetes</taxon>
        <taxon>Mycobacteriales</taxon>
        <taxon>Corynebacteriaceae</taxon>
        <taxon>Corynebacterium</taxon>
    </lineage>
</organism>